<comment type="catalytic activity">
    <reaction evidence="20">
        <text>L-threonyl-[protein] + ATP = O-phospho-L-threonyl-[protein] + ADP + H(+)</text>
        <dbReference type="Rhea" id="RHEA:46608"/>
        <dbReference type="Rhea" id="RHEA-COMP:11060"/>
        <dbReference type="Rhea" id="RHEA-COMP:11605"/>
        <dbReference type="ChEBI" id="CHEBI:15378"/>
        <dbReference type="ChEBI" id="CHEBI:30013"/>
        <dbReference type="ChEBI" id="CHEBI:30616"/>
        <dbReference type="ChEBI" id="CHEBI:61977"/>
        <dbReference type="ChEBI" id="CHEBI:456216"/>
        <dbReference type="EC" id="2.7.11.1"/>
    </reaction>
</comment>
<keyword evidence="12" id="KW-0430">Lectin</keyword>
<keyword evidence="11 23" id="KW-0732">Signal</keyword>
<keyword evidence="9" id="KW-0808">Transferase</keyword>
<dbReference type="PANTHER" id="PTHR32401">
    <property type="entry name" value="CONCANAVALIN A-LIKE LECTIN FAMILY PROTEIN"/>
    <property type="match status" value="1"/>
</dbReference>
<evidence type="ECO:0000256" key="19">
    <source>
        <dbReference type="ARBA" id="ARBA00023180"/>
    </source>
</evidence>
<evidence type="ECO:0000256" key="18">
    <source>
        <dbReference type="ARBA" id="ARBA00023170"/>
    </source>
</evidence>
<comment type="catalytic activity">
    <reaction evidence="21">
        <text>L-seryl-[protein] + ATP = O-phospho-L-seryl-[protein] + ADP + H(+)</text>
        <dbReference type="Rhea" id="RHEA:17989"/>
        <dbReference type="Rhea" id="RHEA-COMP:9863"/>
        <dbReference type="Rhea" id="RHEA-COMP:11604"/>
        <dbReference type="ChEBI" id="CHEBI:15378"/>
        <dbReference type="ChEBI" id="CHEBI:29999"/>
        <dbReference type="ChEBI" id="CHEBI:30616"/>
        <dbReference type="ChEBI" id="CHEBI:83421"/>
        <dbReference type="ChEBI" id="CHEBI:456216"/>
        <dbReference type="EC" id="2.7.11.1"/>
    </reaction>
</comment>
<dbReference type="Gene3D" id="2.60.120.200">
    <property type="match status" value="1"/>
</dbReference>
<dbReference type="PANTHER" id="PTHR32401:SF51">
    <property type="entry name" value="NON-SPECIFIC SERINE_THREONINE PROTEIN KINASE"/>
    <property type="match status" value="1"/>
</dbReference>
<evidence type="ECO:0000256" key="16">
    <source>
        <dbReference type="ARBA" id="ARBA00022989"/>
    </source>
</evidence>
<keyword evidence="14" id="KW-0418">Kinase</keyword>
<dbReference type="GO" id="GO:0005524">
    <property type="term" value="F:ATP binding"/>
    <property type="evidence" value="ECO:0007669"/>
    <property type="project" value="UniProtKB-KW"/>
</dbReference>
<sequence>MATASFFVFWSSLFVNFLQSQTNDFIFNGFNRAPNMTFNGASIVTRSGALRLTTSSANLIGRAFYTSPISLFNTQSRTPKPSSFSTTFVFAIVKPYEGSGGGGHGLVFTLSPSKEPRRSWFAQYFGLLDPTNNGNSSNHVFAIEFDTVYDMALFGDINDNHVGIDVNSFRSIASAQASYSLNGTTKKEMRLESGLPIQAWIDYNGDNEVVNVTISPLSVPKPSQPLLSHKINLSHVLEESMYVGFSSSTGKLASSHYILGWSFSMNGVAPPLNLRRLPSFPVSQSGSSGLGKKAITIGAVSSAVTLLLPAIVISTFSFQSSNEQILFAMATNNTSVSSNPQSSMPLIAVNAAAQLPHKLTPTNFLAWRCQFESLLIGYDLMGYLDGTLSCPSLSGASTADQAAVKAAYSHWIRQDKLLLNAILAGVSEGVVSHIATTETSMEAWKTLTRLYASLKNIADELALIDAPVTNDDLTLYILNGLGLEYREIVAPIRTRATSLTFEELHDLLLGHERYLKRLEHASNPPVIIANISQRRYNNRFSQKTDKKLAYSRFGNSGGSFQSKPTDNSSVDSAQRGRQPGKSCDHELKHDKHQEGLC</sequence>
<protein>
    <recommendedName>
        <fullName evidence="6">non-specific serine/threonine protein kinase</fullName>
        <ecNumber evidence="6">2.7.11.1</ecNumber>
    </recommendedName>
</protein>
<evidence type="ECO:0000256" key="12">
    <source>
        <dbReference type="ARBA" id="ARBA00022734"/>
    </source>
</evidence>
<dbReference type="AlphaFoldDB" id="A0A834Y7C2"/>
<dbReference type="Pfam" id="PF00139">
    <property type="entry name" value="Lectin_legB"/>
    <property type="match status" value="1"/>
</dbReference>
<gene>
    <name evidence="25" type="ORF">HHK36_032375</name>
</gene>
<accession>A0A834Y7C2</accession>
<keyword evidence="16" id="KW-1133">Transmembrane helix</keyword>
<evidence type="ECO:0000256" key="23">
    <source>
        <dbReference type="SAM" id="SignalP"/>
    </source>
</evidence>
<dbReference type="InterPro" id="IPR050258">
    <property type="entry name" value="Leguminous_Lectin"/>
</dbReference>
<dbReference type="EMBL" id="JABCRI010000645">
    <property type="protein sequence ID" value="KAF8369593.1"/>
    <property type="molecule type" value="Genomic_DNA"/>
</dbReference>
<evidence type="ECO:0000256" key="20">
    <source>
        <dbReference type="ARBA" id="ARBA00047899"/>
    </source>
</evidence>
<dbReference type="CDD" id="cd06899">
    <property type="entry name" value="lectin_legume_LecRK_Arcelin_ConA"/>
    <property type="match status" value="1"/>
</dbReference>
<keyword evidence="15" id="KW-0067">ATP-binding</keyword>
<evidence type="ECO:0000256" key="2">
    <source>
        <dbReference type="ARBA" id="ARBA00004479"/>
    </source>
</evidence>
<keyword evidence="8" id="KW-0723">Serine/threonine-protein kinase</keyword>
<evidence type="ECO:0000256" key="4">
    <source>
        <dbReference type="ARBA" id="ARBA00008536"/>
    </source>
</evidence>
<dbReference type="EC" id="2.7.11.1" evidence="6"/>
<dbReference type="OrthoDB" id="1912561at2759"/>
<keyword evidence="26" id="KW-1185">Reference proteome</keyword>
<dbReference type="GO" id="GO:0005886">
    <property type="term" value="C:plasma membrane"/>
    <property type="evidence" value="ECO:0007669"/>
    <property type="project" value="UniProtKB-SubCell"/>
</dbReference>
<dbReference type="FunFam" id="2.60.120.200:FF:000086">
    <property type="entry name" value="L-type lectin-domain containing receptor kinase S.4"/>
    <property type="match status" value="1"/>
</dbReference>
<evidence type="ECO:0000256" key="10">
    <source>
        <dbReference type="ARBA" id="ARBA00022692"/>
    </source>
</evidence>
<evidence type="ECO:0000256" key="1">
    <source>
        <dbReference type="ARBA" id="ARBA00004236"/>
    </source>
</evidence>
<organism evidence="25 26">
    <name type="scientific">Tetracentron sinense</name>
    <name type="common">Spur-leaf</name>
    <dbReference type="NCBI Taxonomy" id="13715"/>
    <lineage>
        <taxon>Eukaryota</taxon>
        <taxon>Viridiplantae</taxon>
        <taxon>Streptophyta</taxon>
        <taxon>Embryophyta</taxon>
        <taxon>Tracheophyta</taxon>
        <taxon>Spermatophyta</taxon>
        <taxon>Magnoliopsida</taxon>
        <taxon>Trochodendrales</taxon>
        <taxon>Trochodendraceae</taxon>
        <taxon>Tetracentron</taxon>
    </lineage>
</organism>
<evidence type="ECO:0000256" key="11">
    <source>
        <dbReference type="ARBA" id="ARBA00022729"/>
    </source>
</evidence>
<feature type="compositionally biased region" description="Polar residues" evidence="22">
    <location>
        <begin position="558"/>
        <end position="572"/>
    </location>
</feature>
<comment type="caution">
    <text evidence="25">The sequence shown here is derived from an EMBL/GenBank/DDBJ whole genome shotgun (WGS) entry which is preliminary data.</text>
</comment>
<evidence type="ECO:0000256" key="9">
    <source>
        <dbReference type="ARBA" id="ARBA00022679"/>
    </source>
</evidence>
<proteinExistence type="inferred from homology"/>
<evidence type="ECO:0000256" key="6">
    <source>
        <dbReference type="ARBA" id="ARBA00012513"/>
    </source>
</evidence>
<feature type="compositionally biased region" description="Basic and acidic residues" evidence="22">
    <location>
        <begin position="582"/>
        <end position="597"/>
    </location>
</feature>
<evidence type="ECO:0000256" key="14">
    <source>
        <dbReference type="ARBA" id="ARBA00022777"/>
    </source>
</evidence>
<evidence type="ECO:0000256" key="7">
    <source>
        <dbReference type="ARBA" id="ARBA00022475"/>
    </source>
</evidence>
<comment type="similarity">
    <text evidence="3">Belongs to the leguminous lectin family.</text>
</comment>
<evidence type="ECO:0000256" key="13">
    <source>
        <dbReference type="ARBA" id="ARBA00022741"/>
    </source>
</evidence>
<keyword evidence="10" id="KW-0812">Transmembrane</keyword>
<evidence type="ECO:0000313" key="25">
    <source>
        <dbReference type="EMBL" id="KAF8369593.1"/>
    </source>
</evidence>
<keyword evidence="13" id="KW-0547">Nucleotide-binding</keyword>
<evidence type="ECO:0000313" key="26">
    <source>
        <dbReference type="Proteomes" id="UP000655225"/>
    </source>
</evidence>
<dbReference type="Proteomes" id="UP000655225">
    <property type="component" value="Unassembled WGS sequence"/>
</dbReference>
<dbReference type="GO" id="GO:0030246">
    <property type="term" value="F:carbohydrate binding"/>
    <property type="evidence" value="ECO:0007669"/>
    <property type="project" value="UniProtKB-KW"/>
</dbReference>
<evidence type="ECO:0000256" key="15">
    <source>
        <dbReference type="ARBA" id="ARBA00022840"/>
    </source>
</evidence>
<name>A0A834Y7C2_TETSI</name>
<reference evidence="25 26" key="1">
    <citation type="submission" date="2020-04" db="EMBL/GenBank/DDBJ databases">
        <title>Plant Genome Project.</title>
        <authorList>
            <person name="Zhang R.-G."/>
        </authorList>
    </citation>
    <scope>NUCLEOTIDE SEQUENCE [LARGE SCALE GENOMIC DNA]</scope>
    <source>
        <strain evidence="25">YNK0</strain>
        <tissue evidence="25">Leaf</tissue>
    </source>
</reference>
<evidence type="ECO:0000256" key="21">
    <source>
        <dbReference type="ARBA" id="ARBA00048679"/>
    </source>
</evidence>
<comment type="similarity">
    <text evidence="4">In the N-terminal section; belongs to the leguminous lectin family.</text>
</comment>
<comment type="similarity">
    <text evidence="5">In the C-terminal section; belongs to the protein kinase superfamily. Ser/Thr protein kinase family.</text>
</comment>
<evidence type="ECO:0000256" key="5">
    <source>
        <dbReference type="ARBA" id="ARBA00010217"/>
    </source>
</evidence>
<dbReference type="GO" id="GO:0004674">
    <property type="term" value="F:protein serine/threonine kinase activity"/>
    <property type="evidence" value="ECO:0007669"/>
    <property type="project" value="UniProtKB-KW"/>
</dbReference>
<feature type="domain" description="Legume lectin" evidence="24">
    <location>
        <begin position="23"/>
        <end position="277"/>
    </location>
</feature>
<dbReference type="InterPro" id="IPR013320">
    <property type="entry name" value="ConA-like_dom_sf"/>
</dbReference>
<dbReference type="SUPFAM" id="SSF49899">
    <property type="entry name" value="Concanavalin A-like lectins/glucanases"/>
    <property type="match status" value="1"/>
</dbReference>
<keyword evidence="17" id="KW-0472">Membrane</keyword>
<evidence type="ECO:0000256" key="8">
    <source>
        <dbReference type="ARBA" id="ARBA00022527"/>
    </source>
</evidence>
<keyword evidence="19" id="KW-0325">Glycoprotein</keyword>
<dbReference type="InterPro" id="IPR001220">
    <property type="entry name" value="Legume_lectin_dom"/>
</dbReference>
<feature type="region of interest" description="Disordered" evidence="22">
    <location>
        <begin position="555"/>
        <end position="597"/>
    </location>
</feature>
<evidence type="ECO:0000256" key="3">
    <source>
        <dbReference type="ARBA" id="ARBA00007606"/>
    </source>
</evidence>
<feature type="chain" id="PRO_5032970206" description="non-specific serine/threonine protein kinase" evidence="23">
    <location>
        <begin position="21"/>
        <end position="597"/>
    </location>
</feature>
<feature type="signal peptide" evidence="23">
    <location>
        <begin position="1"/>
        <end position="20"/>
    </location>
</feature>
<evidence type="ECO:0000256" key="17">
    <source>
        <dbReference type="ARBA" id="ARBA00023136"/>
    </source>
</evidence>
<comment type="subcellular location">
    <subcellularLocation>
        <location evidence="1">Cell membrane</location>
    </subcellularLocation>
    <subcellularLocation>
        <location evidence="2">Membrane</location>
        <topology evidence="2">Single-pass type I membrane protein</topology>
    </subcellularLocation>
</comment>
<evidence type="ECO:0000256" key="22">
    <source>
        <dbReference type="SAM" id="MobiDB-lite"/>
    </source>
</evidence>
<evidence type="ECO:0000259" key="24">
    <source>
        <dbReference type="Pfam" id="PF00139"/>
    </source>
</evidence>
<keyword evidence="7" id="KW-1003">Cell membrane</keyword>
<keyword evidence="18" id="KW-0675">Receptor</keyword>